<feature type="transmembrane region" description="Helical" evidence="8">
    <location>
        <begin position="377"/>
        <end position="400"/>
    </location>
</feature>
<feature type="transmembrane region" description="Helical" evidence="8">
    <location>
        <begin position="451"/>
        <end position="470"/>
    </location>
</feature>
<evidence type="ECO:0000256" key="8">
    <source>
        <dbReference type="SAM" id="Phobius"/>
    </source>
</evidence>
<dbReference type="PANTHER" id="PTHR42703:SF1">
    <property type="entry name" value="NA(+)_H(+) ANTIPORTER SUBUNIT D1"/>
    <property type="match status" value="1"/>
</dbReference>
<keyword evidence="3" id="KW-1003">Cell membrane</keyword>
<keyword evidence="5 8" id="KW-1133">Transmembrane helix</keyword>
<feature type="domain" description="NADH:quinone oxidoreductase/Mrp antiporter transmembrane" evidence="9">
    <location>
        <begin position="130"/>
        <end position="424"/>
    </location>
</feature>
<dbReference type="InterPro" id="IPR050586">
    <property type="entry name" value="CPA3_Na-H_Antiporter_D"/>
</dbReference>
<protein>
    <submittedName>
        <fullName evidence="10">Cation:proton antiporter</fullName>
    </submittedName>
</protein>
<dbReference type="GO" id="GO:0042773">
    <property type="term" value="P:ATP synthesis coupled electron transport"/>
    <property type="evidence" value="ECO:0007669"/>
    <property type="project" value="InterPro"/>
</dbReference>
<dbReference type="STRING" id="909626.AQJ91_06615"/>
<feature type="transmembrane region" description="Helical" evidence="8">
    <location>
        <begin position="254"/>
        <end position="275"/>
    </location>
</feature>
<dbReference type="PRINTS" id="PR01437">
    <property type="entry name" value="NUOXDRDTASE4"/>
</dbReference>
<dbReference type="GO" id="GO:0008137">
    <property type="term" value="F:NADH dehydrogenase (ubiquinone) activity"/>
    <property type="evidence" value="ECO:0007669"/>
    <property type="project" value="InterPro"/>
</dbReference>
<feature type="transmembrane region" description="Helical" evidence="8">
    <location>
        <begin position="207"/>
        <end position="233"/>
    </location>
</feature>
<evidence type="ECO:0000256" key="6">
    <source>
        <dbReference type="ARBA" id="ARBA00023136"/>
    </source>
</evidence>
<sequence>MTGQLPALQVAVPLLCAPLCVLLRSRLVAWLLFLVAALASLTCAVWLAERVDRTGALQYAMGDWQAPYGIEFVVNGFNTPVLLLVSLSAVVVAVYSRRSVAAELDARRTPLLYACLCLTLAGLLGLAITGDVFNAFVFLEISSLSTYTMIAMGRRRQALLASFRYLVIGTIGATFLLIGIGLAYAVTGTLNMADLAQRLTGGHDNRALQAAVVFVFVGLAVKMAVFPLHAWLPAAYGEAPSAVSTFVAATGTKVAIYVFCRFAFTVFGASLVFGSMPIDRIGLILACLGILAGSAAACFQDDLRYVLAWSSVAQVGYIVAGVSLATTVGVSAAYLYMIMHSVTKAALFAIAGLLLLRLGSVRLTDLAGLGRRMPWTFAAFVVAGLGLVGVPPTAGFVSKWALVTALVERDQWPVLVAMLAGSLLALVYVGRVVEVAWFREPPDGPEPLRPPASMVAAIWFLVLLSVYFGIDASLPAHLADAAAEALLGKGGG</sequence>
<name>A0A101V3H8_9ACTN</name>
<evidence type="ECO:0000256" key="2">
    <source>
        <dbReference type="ARBA" id="ARBA00005346"/>
    </source>
</evidence>
<organism evidence="10 11">
    <name type="scientific">Streptomyces dysideae</name>
    <dbReference type="NCBI Taxonomy" id="909626"/>
    <lineage>
        <taxon>Bacteria</taxon>
        <taxon>Bacillati</taxon>
        <taxon>Actinomycetota</taxon>
        <taxon>Actinomycetes</taxon>
        <taxon>Kitasatosporales</taxon>
        <taxon>Streptomycetaceae</taxon>
        <taxon>Streptomyces</taxon>
    </lineage>
</organism>
<dbReference type="OrthoDB" id="9768329at2"/>
<comment type="similarity">
    <text evidence="2">Belongs to the CPA3 antiporters (TC 2.A.63) subunit D family.</text>
</comment>
<keyword evidence="4 7" id="KW-0812">Transmembrane</keyword>
<evidence type="ECO:0000256" key="7">
    <source>
        <dbReference type="RuleBase" id="RU000320"/>
    </source>
</evidence>
<keyword evidence="6 8" id="KW-0472">Membrane</keyword>
<dbReference type="EMBL" id="LMXB01000021">
    <property type="protein sequence ID" value="KUO21808.1"/>
    <property type="molecule type" value="Genomic_DNA"/>
</dbReference>
<feature type="transmembrane region" description="Helical" evidence="8">
    <location>
        <begin position="334"/>
        <end position="356"/>
    </location>
</feature>
<proteinExistence type="inferred from homology"/>
<comment type="subcellular location">
    <subcellularLocation>
        <location evidence="1">Cell membrane</location>
        <topology evidence="1">Multi-pass membrane protein</topology>
    </subcellularLocation>
    <subcellularLocation>
        <location evidence="7">Membrane</location>
        <topology evidence="7">Multi-pass membrane protein</topology>
    </subcellularLocation>
</comment>
<feature type="transmembrane region" description="Helical" evidence="8">
    <location>
        <begin position="68"/>
        <end position="95"/>
    </location>
</feature>
<dbReference type="GO" id="GO:0005886">
    <property type="term" value="C:plasma membrane"/>
    <property type="evidence" value="ECO:0007669"/>
    <property type="project" value="UniProtKB-SubCell"/>
</dbReference>
<dbReference type="RefSeq" id="WP_067017390.1">
    <property type="nucleotide sequence ID" value="NZ_KQ949077.1"/>
</dbReference>
<dbReference type="PANTHER" id="PTHR42703">
    <property type="entry name" value="NADH DEHYDROGENASE"/>
    <property type="match status" value="1"/>
</dbReference>
<dbReference type="Proteomes" id="UP000053260">
    <property type="component" value="Unassembled WGS sequence"/>
</dbReference>
<gene>
    <name evidence="10" type="ORF">AQJ91_06615</name>
</gene>
<evidence type="ECO:0000256" key="4">
    <source>
        <dbReference type="ARBA" id="ARBA00022692"/>
    </source>
</evidence>
<feature type="transmembrane region" description="Helical" evidence="8">
    <location>
        <begin position="111"/>
        <end position="129"/>
    </location>
</feature>
<evidence type="ECO:0000256" key="1">
    <source>
        <dbReference type="ARBA" id="ARBA00004651"/>
    </source>
</evidence>
<feature type="transmembrane region" description="Helical" evidence="8">
    <location>
        <begin position="165"/>
        <end position="187"/>
    </location>
</feature>
<evidence type="ECO:0000256" key="3">
    <source>
        <dbReference type="ARBA" id="ARBA00022475"/>
    </source>
</evidence>
<keyword evidence="11" id="KW-1185">Reference proteome</keyword>
<dbReference type="Pfam" id="PF00361">
    <property type="entry name" value="Proton_antipo_M"/>
    <property type="match status" value="1"/>
</dbReference>
<evidence type="ECO:0000313" key="11">
    <source>
        <dbReference type="Proteomes" id="UP000053260"/>
    </source>
</evidence>
<accession>A0A101V3H8</accession>
<feature type="transmembrane region" description="Helical" evidence="8">
    <location>
        <begin position="6"/>
        <end position="23"/>
    </location>
</feature>
<dbReference type="InterPro" id="IPR001750">
    <property type="entry name" value="ND/Mrp_TM"/>
</dbReference>
<evidence type="ECO:0000256" key="5">
    <source>
        <dbReference type="ARBA" id="ARBA00022989"/>
    </source>
</evidence>
<feature type="transmembrane region" description="Helical" evidence="8">
    <location>
        <begin position="412"/>
        <end position="430"/>
    </location>
</feature>
<evidence type="ECO:0000259" key="9">
    <source>
        <dbReference type="Pfam" id="PF00361"/>
    </source>
</evidence>
<feature type="transmembrane region" description="Helical" evidence="8">
    <location>
        <begin position="281"/>
        <end position="299"/>
    </location>
</feature>
<evidence type="ECO:0000313" key="10">
    <source>
        <dbReference type="EMBL" id="KUO21808.1"/>
    </source>
</evidence>
<feature type="transmembrane region" description="Helical" evidence="8">
    <location>
        <begin position="306"/>
        <end position="328"/>
    </location>
</feature>
<feature type="transmembrane region" description="Helical" evidence="8">
    <location>
        <begin position="30"/>
        <end position="48"/>
    </location>
</feature>
<dbReference type="InterPro" id="IPR003918">
    <property type="entry name" value="NADH_UbQ_OxRdtase"/>
</dbReference>
<reference evidence="10 11" key="1">
    <citation type="submission" date="2015-10" db="EMBL/GenBank/DDBJ databases">
        <title>Draft genome sequence of Streptomyces sp. RV15, isolated from a marine sponge.</title>
        <authorList>
            <person name="Ruckert C."/>
            <person name="Abdelmohsen U.R."/>
            <person name="Winkler A."/>
            <person name="Hentschel U."/>
            <person name="Kalinowski J."/>
            <person name="Kampfer P."/>
            <person name="Glaeser S."/>
        </authorList>
    </citation>
    <scope>NUCLEOTIDE SEQUENCE [LARGE SCALE GENOMIC DNA]</scope>
    <source>
        <strain evidence="10 11">RV15</strain>
    </source>
</reference>
<comment type="caution">
    <text evidence="10">The sequence shown here is derived from an EMBL/GenBank/DDBJ whole genome shotgun (WGS) entry which is preliminary data.</text>
</comment>
<dbReference type="AlphaFoldDB" id="A0A101V3H8"/>